<proteinExistence type="predicted"/>
<gene>
    <name evidence="1" type="ORF">Tco_0926822</name>
</gene>
<reference evidence="1" key="1">
    <citation type="journal article" date="2022" name="Int. J. Mol. Sci.">
        <title>Draft Genome of Tanacetum Coccineum: Genomic Comparison of Closely Related Tanacetum-Family Plants.</title>
        <authorList>
            <person name="Yamashiro T."/>
            <person name="Shiraishi A."/>
            <person name="Nakayama K."/>
            <person name="Satake H."/>
        </authorList>
    </citation>
    <scope>NUCLEOTIDE SEQUENCE</scope>
</reference>
<dbReference type="Proteomes" id="UP001151760">
    <property type="component" value="Unassembled WGS sequence"/>
</dbReference>
<reference evidence="1" key="2">
    <citation type="submission" date="2022-01" db="EMBL/GenBank/DDBJ databases">
        <authorList>
            <person name="Yamashiro T."/>
            <person name="Shiraishi A."/>
            <person name="Satake H."/>
            <person name="Nakayama K."/>
        </authorList>
    </citation>
    <scope>NUCLEOTIDE SEQUENCE</scope>
</reference>
<comment type="caution">
    <text evidence="1">The sequence shown here is derived from an EMBL/GenBank/DDBJ whole genome shotgun (WGS) entry which is preliminary data.</text>
</comment>
<name>A0ABQ5DDN4_9ASTR</name>
<organism evidence="1 2">
    <name type="scientific">Tanacetum coccineum</name>
    <dbReference type="NCBI Taxonomy" id="301880"/>
    <lineage>
        <taxon>Eukaryota</taxon>
        <taxon>Viridiplantae</taxon>
        <taxon>Streptophyta</taxon>
        <taxon>Embryophyta</taxon>
        <taxon>Tracheophyta</taxon>
        <taxon>Spermatophyta</taxon>
        <taxon>Magnoliopsida</taxon>
        <taxon>eudicotyledons</taxon>
        <taxon>Gunneridae</taxon>
        <taxon>Pentapetalae</taxon>
        <taxon>asterids</taxon>
        <taxon>campanulids</taxon>
        <taxon>Asterales</taxon>
        <taxon>Asteraceae</taxon>
        <taxon>Asteroideae</taxon>
        <taxon>Anthemideae</taxon>
        <taxon>Anthemidinae</taxon>
        <taxon>Tanacetum</taxon>
    </lineage>
</organism>
<dbReference type="EMBL" id="BQNB010015133">
    <property type="protein sequence ID" value="GJT36403.1"/>
    <property type="molecule type" value="Genomic_DNA"/>
</dbReference>
<sequence>MQMAGFGVYWAESARQISDKGDLRDYWIGISSARDFLGTSLSYTLIRDPILILCHQLIACSIVGRSQAPEKMTVTDLFYLRGMDVGSINVPYLLARLVEHFGLLAAKILGELTVIALELPVIDMAELVRLQICVKLDDT</sequence>
<evidence type="ECO:0000313" key="2">
    <source>
        <dbReference type="Proteomes" id="UP001151760"/>
    </source>
</evidence>
<accession>A0ABQ5DDN4</accession>
<keyword evidence="2" id="KW-1185">Reference proteome</keyword>
<evidence type="ECO:0000313" key="1">
    <source>
        <dbReference type="EMBL" id="GJT36403.1"/>
    </source>
</evidence>
<protein>
    <submittedName>
        <fullName evidence="1">Uncharacterized protein</fullName>
    </submittedName>
</protein>